<dbReference type="FunFam" id="3.40.50.720:FF:000084">
    <property type="entry name" value="Short-chain dehydrogenase reductase"/>
    <property type="match status" value="1"/>
</dbReference>
<dbReference type="Proteomes" id="UP000031057">
    <property type="component" value="Unassembled WGS sequence"/>
</dbReference>
<dbReference type="PANTHER" id="PTHR42760:SF123">
    <property type="entry name" value="OXIDOREDUCTASE"/>
    <property type="match status" value="1"/>
</dbReference>
<dbReference type="Pfam" id="PF00106">
    <property type="entry name" value="adh_short"/>
    <property type="match status" value="1"/>
</dbReference>
<proteinExistence type="inferred from homology"/>
<dbReference type="PANTHER" id="PTHR42760">
    <property type="entry name" value="SHORT-CHAIN DEHYDROGENASES/REDUCTASES FAMILY MEMBER"/>
    <property type="match status" value="1"/>
</dbReference>
<dbReference type="RefSeq" id="WP_039278129.1">
    <property type="nucleotide sequence ID" value="NZ_JTDI01000001.1"/>
</dbReference>
<evidence type="ECO:0000256" key="2">
    <source>
        <dbReference type="RuleBase" id="RU000363"/>
    </source>
</evidence>
<dbReference type="GO" id="GO:0016616">
    <property type="term" value="F:oxidoreductase activity, acting on the CH-OH group of donors, NAD or NADP as acceptor"/>
    <property type="evidence" value="ECO:0007669"/>
    <property type="project" value="TreeGrafter"/>
</dbReference>
<sequence>MNATSLRRRFEDKVAVVTGAAQGIGYEAALRLAREGASVVVADLAAGPAAEAVAAIEAEGARAVAAVGDLGTMEGARAAMTAATDNFGRLDVLVNNVGGTIWAKPYWHYSEEEIRAEVDRSFWPALWCSRAVIEPMRASGGGAIVNVGSNAAAGGIYRIPYSACKGAVVALTECLAVELAPLNIRVNCLSPGGTAAPERKTPRESRPFDEQEREWWGQFVKLVQNEELIAERATAAEQAGVIAFLASHEAGHVTGEIVETGRRGIRIGEVLGFVP</sequence>
<dbReference type="EMBL" id="JTDI01000001">
    <property type="protein sequence ID" value="KHK92936.1"/>
    <property type="molecule type" value="Genomic_DNA"/>
</dbReference>
<dbReference type="STRING" id="1348853.LK12_00650"/>
<dbReference type="InterPro" id="IPR002347">
    <property type="entry name" value="SDR_fam"/>
</dbReference>
<comment type="similarity">
    <text evidence="1 2">Belongs to the short-chain dehydrogenases/reductases (SDR) family.</text>
</comment>
<evidence type="ECO:0000313" key="3">
    <source>
        <dbReference type="EMBL" id="KHK92936.1"/>
    </source>
</evidence>
<dbReference type="Gene3D" id="3.40.50.720">
    <property type="entry name" value="NAD(P)-binding Rossmann-like Domain"/>
    <property type="match status" value="1"/>
</dbReference>
<name>A0A0B1ZQR0_9SPHN</name>
<reference evidence="3 4" key="1">
    <citation type="submission" date="2014-10" db="EMBL/GenBank/DDBJ databases">
        <title>Genome sequence of Novosphingobium malaysiense MUSC 273(T).</title>
        <authorList>
            <person name="Lee L.-H."/>
        </authorList>
    </citation>
    <scope>NUCLEOTIDE SEQUENCE [LARGE SCALE GENOMIC DNA]</scope>
    <source>
        <strain evidence="3 4">MUSC 273</strain>
    </source>
</reference>
<dbReference type="PRINTS" id="PR00081">
    <property type="entry name" value="GDHRDH"/>
</dbReference>
<dbReference type="SUPFAM" id="SSF51735">
    <property type="entry name" value="NAD(P)-binding Rossmann-fold domains"/>
    <property type="match status" value="1"/>
</dbReference>
<dbReference type="InterPro" id="IPR036291">
    <property type="entry name" value="NAD(P)-bd_dom_sf"/>
</dbReference>
<evidence type="ECO:0000256" key="1">
    <source>
        <dbReference type="ARBA" id="ARBA00006484"/>
    </source>
</evidence>
<dbReference type="AlphaFoldDB" id="A0A0B1ZQR0"/>
<comment type="caution">
    <text evidence="3">The sequence shown here is derived from an EMBL/GenBank/DDBJ whole genome shotgun (WGS) entry which is preliminary data.</text>
</comment>
<gene>
    <name evidence="3" type="ORF">LK12_00650</name>
</gene>
<evidence type="ECO:0000313" key="4">
    <source>
        <dbReference type="Proteomes" id="UP000031057"/>
    </source>
</evidence>
<dbReference type="OrthoDB" id="7568484at2"/>
<accession>A0A0B1ZQR0</accession>
<dbReference type="PRINTS" id="PR00080">
    <property type="entry name" value="SDRFAMILY"/>
</dbReference>
<organism evidence="3 4">
    <name type="scientific">Novosphingobium malaysiense</name>
    <dbReference type="NCBI Taxonomy" id="1348853"/>
    <lineage>
        <taxon>Bacteria</taxon>
        <taxon>Pseudomonadati</taxon>
        <taxon>Pseudomonadota</taxon>
        <taxon>Alphaproteobacteria</taxon>
        <taxon>Sphingomonadales</taxon>
        <taxon>Sphingomonadaceae</taxon>
        <taxon>Novosphingobium</taxon>
    </lineage>
</organism>
<dbReference type="GO" id="GO:0030497">
    <property type="term" value="P:fatty acid elongation"/>
    <property type="evidence" value="ECO:0007669"/>
    <property type="project" value="TreeGrafter"/>
</dbReference>
<protein>
    <submittedName>
        <fullName evidence="3">1,6-dihydroxycyclohexa-2,4-diene-1-carboxylate dehydrogenase</fullName>
    </submittedName>
</protein>
<keyword evidence="4" id="KW-1185">Reference proteome</keyword>